<proteinExistence type="predicted"/>
<keyword evidence="1" id="KW-0175">Coiled coil</keyword>
<accession>A0AAW0ZGB1</accession>
<sequence length="114" mass="13201">MREGAGVQKAATTELARRVNVSGDMGQLEQENIRLRARIHKLEERLAKIEETQPRDRENKSKARKEILKDTKEQKICLSPMKIKEETYRVMTKAMHKEEERSAIAEEGNRGRPS</sequence>
<protein>
    <submittedName>
        <fullName evidence="3">Uncharacterized protein</fullName>
    </submittedName>
</protein>
<dbReference type="Proteomes" id="UP001432146">
    <property type="component" value="Unassembled WGS sequence"/>
</dbReference>
<keyword evidence="4" id="KW-1185">Reference proteome</keyword>
<dbReference type="EMBL" id="JAWNGG020000205">
    <property type="protein sequence ID" value="KAK9296745.1"/>
    <property type="molecule type" value="Genomic_DNA"/>
</dbReference>
<comment type="caution">
    <text evidence="3">The sequence shown here is derived from an EMBL/GenBank/DDBJ whole genome shotgun (WGS) entry which is preliminary data.</text>
</comment>
<evidence type="ECO:0000256" key="2">
    <source>
        <dbReference type="SAM" id="MobiDB-lite"/>
    </source>
</evidence>
<evidence type="ECO:0000313" key="4">
    <source>
        <dbReference type="Proteomes" id="UP001432146"/>
    </source>
</evidence>
<evidence type="ECO:0000256" key="1">
    <source>
        <dbReference type="SAM" id="Coils"/>
    </source>
</evidence>
<reference evidence="3 4" key="1">
    <citation type="submission" date="2024-05" db="EMBL/GenBank/DDBJ databases">
        <title>The nuclear and mitochondrial genome assemblies of Tetragonisca angustula (Apidae: Meliponini), a tiny yet remarkable pollinator in the Neotropics.</title>
        <authorList>
            <person name="Ferrari R."/>
            <person name="Ricardo P.C."/>
            <person name="Dias F.C."/>
            <person name="Araujo N.S."/>
            <person name="Soares D.O."/>
            <person name="Zhou Q.-S."/>
            <person name="Zhu C.-D."/>
            <person name="Coutinho L."/>
            <person name="Airas M.C."/>
            <person name="Batista T.M."/>
        </authorList>
    </citation>
    <scope>NUCLEOTIDE SEQUENCE [LARGE SCALE GENOMIC DNA]</scope>
    <source>
        <strain evidence="3">ASF017062</strain>
        <tissue evidence="3">Abdomen</tissue>
    </source>
</reference>
<dbReference type="AlphaFoldDB" id="A0AAW0ZGB1"/>
<name>A0AAW0ZGB1_9HYME</name>
<gene>
    <name evidence="3" type="ORF">QLX08_009358</name>
</gene>
<evidence type="ECO:0000313" key="3">
    <source>
        <dbReference type="EMBL" id="KAK9296745.1"/>
    </source>
</evidence>
<organism evidence="3 4">
    <name type="scientific">Tetragonisca angustula</name>
    <dbReference type="NCBI Taxonomy" id="166442"/>
    <lineage>
        <taxon>Eukaryota</taxon>
        <taxon>Metazoa</taxon>
        <taxon>Ecdysozoa</taxon>
        <taxon>Arthropoda</taxon>
        <taxon>Hexapoda</taxon>
        <taxon>Insecta</taxon>
        <taxon>Pterygota</taxon>
        <taxon>Neoptera</taxon>
        <taxon>Endopterygota</taxon>
        <taxon>Hymenoptera</taxon>
        <taxon>Apocrita</taxon>
        <taxon>Aculeata</taxon>
        <taxon>Apoidea</taxon>
        <taxon>Anthophila</taxon>
        <taxon>Apidae</taxon>
        <taxon>Tetragonisca</taxon>
    </lineage>
</organism>
<feature type="region of interest" description="Disordered" evidence="2">
    <location>
        <begin position="95"/>
        <end position="114"/>
    </location>
</feature>
<feature type="coiled-coil region" evidence="1">
    <location>
        <begin position="25"/>
        <end position="52"/>
    </location>
</feature>